<dbReference type="EC" id="2.7.13.3" evidence="4"/>
<dbReference type="InterPro" id="IPR000014">
    <property type="entry name" value="PAS"/>
</dbReference>
<evidence type="ECO:0000256" key="7">
    <source>
        <dbReference type="ARBA" id="ARBA00022679"/>
    </source>
</evidence>
<reference evidence="18" key="1">
    <citation type="submission" date="2015-08" db="EMBL/GenBank/DDBJ databases">
        <title>Genome sequence of the strict anaerobe Clostridium homopropionicum LuHBu1 (DSM 5847T).</title>
        <authorList>
            <person name="Poehlein A."/>
            <person name="Beck M."/>
            <person name="Schiel-Bengelsdorf B."/>
            <person name="Bengelsdorf F.R."/>
            <person name="Daniel R."/>
            <person name="Duerre P."/>
        </authorList>
    </citation>
    <scope>NUCLEOTIDE SEQUENCE [LARGE SCALE GENOMIC DNA]</scope>
    <source>
        <strain evidence="18">DSM 5847</strain>
    </source>
</reference>
<dbReference type="NCBIfam" id="TIGR00229">
    <property type="entry name" value="sensory_box"/>
    <property type="match status" value="1"/>
</dbReference>
<dbReference type="GO" id="GO:0000155">
    <property type="term" value="F:phosphorelay sensor kinase activity"/>
    <property type="evidence" value="ECO:0007669"/>
    <property type="project" value="InterPro"/>
</dbReference>
<dbReference type="SMART" id="SM00304">
    <property type="entry name" value="HAMP"/>
    <property type="match status" value="1"/>
</dbReference>
<dbReference type="GO" id="GO:0004721">
    <property type="term" value="F:phosphoprotein phosphatase activity"/>
    <property type="evidence" value="ECO:0007669"/>
    <property type="project" value="TreeGrafter"/>
</dbReference>
<dbReference type="Pfam" id="PF00672">
    <property type="entry name" value="HAMP"/>
    <property type="match status" value="1"/>
</dbReference>
<evidence type="ECO:0000256" key="1">
    <source>
        <dbReference type="ARBA" id="ARBA00000085"/>
    </source>
</evidence>
<protein>
    <recommendedName>
        <fullName evidence="4">histidine kinase</fullName>
        <ecNumber evidence="4">2.7.13.3</ecNumber>
    </recommendedName>
</protein>
<keyword evidence="18" id="KW-1185">Reference proteome</keyword>
<evidence type="ECO:0000313" key="17">
    <source>
        <dbReference type="EMBL" id="KOA20504.1"/>
    </source>
</evidence>
<dbReference type="InterPro" id="IPR036097">
    <property type="entry name" value="HisK_dim/P_sf"/>
</dbReference>
<dbReference type="PATRIC" id="fig|1121318.3.peg.1100"/>
<dbReference type="FunFam" id="3.30.565.10:FF:000023">
    <property type="entry name" value="PAS domain-containing sensor histidine kinase"/>
    <property type="match status" value="1"/>
</dbReference>
<dbReference type="SUPFAM" id="SSF158472">
    <property type="entry name" value="HAMP domain-like"/>
    <property type="match status" value="1"/>
</dbReference>
<keyword evidence="13" id="KW-1133">Transmembrane helix</keyword>
<dbReference type="CDD" id="cd00075">
    <property type="entry name" value="HATPase"/>
    <property type="match status" value="1"/>
</dbReference>
<proteinExistence type="predicted"/>
<dbReference type="PANTHER" id="PTHR45453:SF1">
    <property type="entry name" value="PHOSPHATE REGULON SENSOR PROTEIN PHOR"/>
    <property type="match status" value="1"/>
</dbReference>
<dbReference type="PROSITE" id="PS50885">
    <property type="entry name" value="HAMP"/>
    <property type="match status" value="1"/>
</dbReference>
<dbReference type="InterPro" id="IPR003660">
    <property type="entry name" value="HAMP_dom"/>
</dbReference>
<keyword evidence="5" id="KW-1003">Cell membrane</keyword>
<evidence type="ECO:0000259" key="15">
    <source>
        <dbReference type="PROSITE" id="PS50112"/>
    </source>
</evidence>
<evidence type="ECO:0000259" key="16">
    <source>
        <dbReference type="PROSITE" id="PS50885"/>
    </source>
</evidence>
<organism evidence="17 18">
    <name type="scientific">Clostridium homopropionicum DSM 5847</name>
    <dbReference type="NCBI Taxonomy" id="1121318"/>
    <lineage>
        <taxon>Bacteria</taxon>
        <taxon>Bacillati</taxon>
        <taxon>Bacillota</taxon>
        <taxon>Clostridia</taxon>
        <taxon>Eubacteriales</taxon>
        <taxon>Clostridiaceae</taxon>
        <taxon>Clostridium</taxon>
    </lineage>
</organism>
<dbReference type="SUPFAM" id="SSF47384">
    <property type="entry name" value="Homodimeric domain of signal transducing histidine kinase"/>
    <property type="match status" value="1"/>
</dbReference>
<dbReference type="PROSITE" id="PS50112">
    <property type="entry name" value="PAS"/>
    <property type="match status" value="1"/>
</dbReference>
<dbReference type="SUPFAM" id="SSF55874">
    <property type="entry name" value="ATPase domain of HSP90 chaperone/DNA topoisomerase II/histidine kinase"/>
    <property type="match status" value="1"/>
</dbReference>
<feature type="domain" description="PAS" evidence="15">
    <location>
        <begin position="236"/>
        <end position="276"/>
    </location>
</feature>
<dbReference type="Pfam" id="PF13188">
    <property type="entry name" value="PAS_8"/>
    <property type="match status" value="1"/>
</dbReference>
<comment type="catalytic activity">
    <reaction evidence="1">
        <text>ATP + protein L-histidine = ADP + protein N-phospho-L-histidine.</text>
        <dbReference type="EC" id="2.7.13.3"/>
    </reaction>
</comment>
<sequence>MKMKNKLMLSILSTIILSLALVTALYMTILNFQHEESTKKRLKNNNEICINLISHNLISNLDTYFKTFKNSEFRVTLIDKNGVVVEESHADLENMDNHNNRKEVAEARRYGNAYAARYSNSLNKTMIYFATAFGDGYIIRSSMPIEVITGFEGKYLHYYFFVLSMVFAISIFFSSKLSYIIVKPIKDLEFITSRVAKGELDRRVSINSNDEIGQLAKTFNRMADRLHETLKDSIGEQNKLEAILKSMDNGVIAVDRNYRVILINPYAEKIFGIQKNIIGENFMDNIRDYELEKVFKTSEENKEIIILWPERRVLKVKTADIISEKEHIGTVAVVQDITDIRKLENMRSQFVANVSHELKTPLTSIKGFAETLRYVEDSATREKFLDIIDDETDRLTRLISDILTLSDIEQHKEFKVKEDIGVVQSLTDVYNLIKNTADKKNISLEIFTEGDPIVVGDKDKFKQMLINLIDNAIKYSEEGDSVKISARSENSKCIICIEDTGVGIPKEHIPRLFERFYRVDKARSRARGGTGLGLAIVKHIVLSFKGEIFVESEVGKGTKFTVCIPLK</sequence>
<dbReference type="GO" id="GO:0045121">
    <property type="term" value="C:membrane raft"/>
    <property type="evidence" value="ECO:0007669"/>
    <property type="project" value="UniProtKB-SubCell"/>
</dbReference>
<dbReference type="SUPFAM" id="SSF55785">
    <property type="entry name" value="PYP-like sensor domain (PAS domain)"/>
    <property type="match status" value="1"/>
</dbReference>
<dbReference type="Proteomes" id="UP000037043">
    <property type="component" value="Unassembled WGS sequence"/>
</dbReference>
<dbReference type="InterPro" id="IPR050351">
    <property type="entry name" value="BphY/WalK/GraS-like"/>
</dbReference>
<dbReference type="STRING" id="36844.SAMN04488501_10897"/>
<evidence type="ECO:0000313" key="18">
    <source>
        <dbReference type="Proteomes" id="UP000037043"/>
    </source>
</evidence>
<comment type="caution">
    <text evidence="17">The sequence shown here is derived from an EMBL/GenBank/DDBJ whole genome shotgun (WGS) entry which is preliminary data.</text>
</comment>
<evidence type="ECO:0000256" key="9">
    <source>
        <dbReference type="ARBA" id="ARBA00022777"/>
    </source>
</evidence>
<dbReference type="EMBL" id="LHUR01000013">
    <property type="protein sequence ID" value="KOA20504.1"/>
    <property type="molecule type" value="Genomic_DNA"/>
</dbReference>
<dbReference type="SMART" id="SM00388">
    <property type="entry name" value="HisKA"/>
    <property type="match status" value="1"/>
</dbReference>
<keyword evidence="7 17" id="KW-0808">Transferase</keyword>
<dbReference type="GO" id="GO:0005886">
    <property type="term" value="C:plasma membrane"/>
    <property type="evidence" value="ECO:0007669"/>
    <property type="project" value="UniProtKB-SubCell"/>
</dbReference>
<feature type="transmembrane region" description="Helical" evidence="13">
    <location>
        <begin position="155"/>
        <end position="173"/>
    </location>
</feature>
<dbReference type="PROSITE" id="PS50109">
    <property type="entry name" value="HIS_KIN"/>
    <property type="match status" value="1"/>
</dbReference>
<keyword evidence="12 13" id="KW-0472">Membrane</keyword>
<keyword evidence="10" id="KW-0067">ATP-binding</keyword>
<name>A0A0L6ZBZ3_9CLOT</name>
<dbReference type="SMART" id="SM00091">
    <property type="entry name" value="PAS"/>
    <property type="match status" value="1"/>
</dbReference>
<keyword evidence="13" id="KW-0812">Transmembrane</keyword>
<evidence type="ECO:0000256" key="4">
    <source>
        <dbReference type="ARBA" id="ARBA00012438"/>
    </source>
</evidence>
<evidence type="ECO:0000256" key="5">
    <source>
        <dbReference type="ARBA" id="ARBA00022475"/>
    </source>
</evidence>
<gene>
    <name evidence="17" type="primary">phoR_2</name>
    <name evidence="17" type="ORF">CLHOM_10920</name>
</gene>
<keyword evidence="11" id="KW-0902">Two-component regulatory system</keyword>
<accession>A0A0L6ZBZ3</accession>
<dbReference type="SMART" id="SM00387">
    <property type="entry name" value="HATPase_c"/>
    <property type="match status" value="1"/>
</dbReference>
<feature type="domain" description="HAMP" evidence="16">
    <location>
        <begin position="179"/>
        <end position="231"/>
    </location>
</feature>
<dbReference type="InterPro" id="IPR003594">
    <property type="entry name" value="HATPase_dom"/>
</dbReference>
<dbReference type="CDD" id="cd00082">
    <property type="entry name" value="HisKA"/>
    <property type="match status" value="1"/>
</dbReference>
<keyword evidence="9" id="KW-0418">Kinase</keyword>
<evidence type="ECO:0000256" key="3">
    <source>
        <dbReference type="ARBA" id="ARBA00004314"/>
    </source>
</evidence>
<dbReference type="Gene3D" id="6.10.340.10">
    <property type="match status" value="1"/>
</dbReference>
<feature type="domain" description="Histidine kinase" evidence="14">
    <location>
        <begin position="353"/>
        <end position="567"/>
    </location>
</feature>
<evidence type="ECO:0000259" key="14">
    <source>
        <dbReference type="PROSITE" id="PS50109"/>
    </source>
</evidence>
<dbReference type="NCBIfam" id="NF046044">
    <property type="entry name" value="PnpS"/>
    <property type="match status" value="1"/>
</dbReference>
<dbReference type="Gene3D" id="3.30.565.10">
    <property type="entry name" value="Histidine kinase-like ATPase, C-terminal domain"/>
    <property type="match status" value="1"/>
</dbReference>
<dbReference type="FunFam" id="1.10.287.130:FF:000001">
    <property type="entry name" value="Two-component sensor histidine kinase"/>
    <property type="match status" value="1"/>
</dbReference>
<dbReference type="GO" id="GO:0005524">
    <property type="term" value="F:ATP binding"/>
    <property type="evidence" value="ECO:0007669"/>
    <property type="project" value="UniProtKB-KW"/>
</dbReference>
<dbReference type="Gene3D" id="1.10.287.130">
    <property type="match status" value="1"/>
</dbReference>
<dbReference type="CDD" id="cd06225">
    <property type="entry name" value="HAMP"/>
    <property type="match status" value="1"/>
</dbReference>
<dbReference type="PANTHER" id="PTHR45453">
    <property type="entry name" value="PHOSPHATE REGULON SENSOR PROTEIN PHOR"/>
    <property type="match status" value="1"/>
</dbReference>
<evidence type="ECO:0000256" key="2">
    <source>
        <dbReference type="ARBA" id="ARBA00004236"/>
    </source>
</evidence>
<dbReference type="InterPro" id="IPR003661">
    <property type="entry name" value="HisK_dim/P_dom"/>
</dbReference>
<dbReference type="PRINTS" id="PR00344">
    <property type="entry name" value="BCTRLSENSOR"/>
</dbReference>
<evidence type="ECO:0000256" key="11">
    <source>
        <dbReference type="ARBA" id="ARBA00023012"/>
    </source>
</evidence>
<dbReference type="InterPro" id="IPR004358">
    <property type="entry name" value="Sig_transdc_His_kin-like_C"/>
</dbReference>
<evidence type="ECO:0000256" key="12">
    <source>
        <dbReference type="ARBA" id="ARBA00023136"/>
    </source>
</evidence>
<evidence type="ECO:0000256" key="6">
    <source>
        <dbReference type="ARBA" id="ARBA00022553"/>
    </source>
</evidence>
<dbReference type="CDD" id="cd00130">
    <property type="entry name" value="PAS"/>
    <property type="match status" value="1"/>
</dbReference>
<dbReference type="Pfam" id="PF00512">
    <property type="entry name" value="HisKA"/>
    <property type="match status" value="1"/>
</dbReference>
<dbReference type="InterPro" id="IPR005467">
    <property type="entry name" value="His_kinase_dom"/>
</dbReference>
<dbReference type="InterPro" id="IPR036890">
    <property type="entry name" value="HATPase_C_sf"/>
</dbReference>
<dbReference type="Gene3D" id="3.30.450.20">
    <property type="entry name" value="PAS domain"/>
    <property type="match status" value="1"/>
</dbReference>
<dbReference type="GO" id="GO:0016036">
    <property type="term" value="P:cellular response to phosphate starvation"/>
    <property type="evidence" value="ECO:0007669"/>
    <property type="project" value="TreeGrafter"/>
</dbReference>
<keyword evidence="6" id="KW-0597">Phosphoprotein</keyword>
<evidence type="ECO:0000256" key="8">
    <source>
        <dbReference type="ARBA" id="ARBA00022741"/>
    </source>
</evidence>
<evidence type="ECO:0000256" key="10">
    <source>
        <dbReference type="ARBA" id="ARBA00022840"/>
    </source>
</evidence>
<evidence type="ECO:0000256" key="13">
    <source>
        <dbReference type="SAM" id="Phobius"/>
    </source>
</evidence>
<dbReference type="AlphaFoldDB" id="A0A0L6ZBZ3"/>
<dbReference type="InterPro" id="IPR035965">
    <property type="entry name" value="PAS-like_dom_sf"/>
</dbReference>
<dbReference type="Pfam" id="PF02518">
    <property type="entry name" value="HATPase_c"/>
    <property type="match status" value="1"/>
</dbReference>
<comment type="subcellular location">
    <subcellularLocation>
        <location evidence="2">Cell membrane</location>
    </subcellularLocation>
    <subcellularLocation>
        <location evidence="3">Membrane raft</location>
        <topology evidence="3">Multi-pass membrane protein</topology>
    </subcellularLocation>
</comment>
<keyword evidence="8" id="KW-0547">Nucleotide-binding</keyword>